<comment type="catalytic activity">
    <reaction evidence="7 8">
        <text>tRNA(Trp) + L-tryptophan + ATP = L-tryptophyl-tRNA(Trp) + AMP + diphosphate + H(+)</text>
        <dbReference type="Rhea" id="RHEA:24080"/>
        <dbReference type="Rhea" id="RHEA-COMP:9671"/>
        <dbReference type="Rhea" id="RHEA-COMP:9705"/>
        <dbReference type="ChEBI" id="CHEBI:15378"/>
        <dbReference type="ChEBI" id="CHEBI:30616"/>
        <dbReference type="ChEBI" id="CHEBI:33019"/>
        <dbReference type="ChEBI" id="CHEBI:57912"/>
        <dbReference type="ChEBI" id="CHEBI:78442"/>
        <dbReference type="ChEBI" id="CHEBI:78535"/>
        <dbReference type="ChEBI" id="CHEBI:456215"/>
        <dbReference type="EC" id="6.1.1.2"/>
    </reaction>
</comment>
<dbReference type="FunFam" id="1.10.240.10:FF:000002">
    <property type="entry name" value="Tryptophan--tRNA ligase"/>
    <property type="match status" value="1"/>
</dbReference>
<dbReference type="Pfam" id="PF00579">
    <property type="entry name" value="tRNA-synt_1b"/>
    <property type="match status" value="1"/>
</dbReference>
<dbReference type="HOGENOM" id="CLU_029244_1_1_14"/>
<keyword evidence="4 8" id="KW-0067">ATP-binding</keyword>
<feature type="short sequence motif" description="'KMSKS' region" evidence="8">
    <location>
        <begin position="204"/>
        <end position="208"/>
    </location>
</feature>
<dbReference type="GO" id="GO:0004830">
    <property type="term" value="F:tryptophan-tRNA ligase activity"/>
    <property type="evidence" value="ECO:0007669"/>
    <property type="project" value="UniProtKB-UniRule"/>
</dbReference>
<reference evidence="10 11" key="1">
    <citation type="journal article" date="2013" name="Genome Biol. Evol.">
        <title>Complete genomes of two dipteran-associated spiroplasmas provided insights into the origin, dynamics, and impacts of viral invasion in spiroplasma.</title>
        <authorList>
            <person name="Ku C."/>
            <person name="Lo W.S."/>
            <person name="Chen L.L."/>
            <person name="Kuo C.H."/>
        </authorList>
    </citation>
    <scope>NUCLEOTIDE SEQUENCE [LARGE SCALE GENOMIC DNA]</scope>
    <source>
        <strain evidence="10 11">DF-1</strain>
    </source>
</reference>
<dbReference type="AlphaFoldDB" id="R4UBN8"/>
<dbReference type="Proteomes" id="UP000013964">
    <property type="component" value="Chromosome"/>
</dbReference>
<feature type="binding site" evidence="8">
    <location>
        <begin position="14"/>
        <end position="16"/>
    </location>
    <ligand>
        <name>ATP</name>
        <dbReference type="ChEBI" id="CHEBI:30616"/>
    </ligand>
</feature>
<dbReference type="KEGG" id="scr:SCHRY_v1c07530"/>
<protein>
    <recommendedName>
        <fullName evidence="8">Tryptophan--tRNA ligase</fullName>
        <ecNumber evidence="8">6.1.1.2</ecNumber>
    </recommendedName>
    <alternativeName>
        <fullName evidence="8">Tryptophanyl-tRNA synthetase</fullName>
        <shortName evidence="8">TrpRS</shortName>
    </alternativeName>
</protein>
<dbReference type="PATRIC" id="fig|1276227.3.peg.760"/>
<evidence type="ECO:0000256" key="9">
    <source>
        <dbReference type="RuleBase" id="RU363036"/>
    </source>
</evidence>
<gene>
    <name evidence="8 10" type="primary">trpS</name>
    <name evidence="10" type="ORF">SCHRY_v1c07530</name>
</gene>
<dbReference type="InterPro" id="IPR024109">
    <property type="entry name" value="Trp-tRNA-ligase_bac-type"/>
</dbReference>
<evidence type="ECO:0000256" key="3">
    <source>
        <dbReference type="ARBA" id="ARBA00022741"/>
    </source>
</evidence>
<dbReference type="EMBL" id="CP005077">
    <property type="protein sequence ID" value="AGM25329.1"/>
    <property type="molecule type" value="Genomic_DNA"/>
</dbReference>
<evidence type="ECO:0000256" key="5">
    <source>
        <dbReference type="ARBA" id="ARBA00022917"/>
    </source>
</evidence>
<dbReference type="Gene3D" id="3.40.50.620">
    <property type="entry name" value="HUPs"/>
    <property type="match status" value="1"/>
</dbReference>
<dbReference type="PANTHER" id="PTHR43766">
    <property type="entry name" value="TRYPTOPHAN--TRNA LIGASE, MITOCHONDRIAL"/>
    <property type="match status" value="1"/>
</dbReference>
<dbReference type="NCBIfam" id="TIGR00233">
    <property type="entry name" value="trpS"/>
    <property type="match status" value="1"/>
</dbReference>
<dbReference type="STRING" id="1276227.SCHRY_v1c07530"/>
<feature type="binding site" evidence="8">
    <location>
        <position position="195"/>
    </location>
    <ligand>
        <name>ATP</name>
        <dbReference type="ChEBI" id="CHEBI:30616"/>
    </ligand>
</feature>
<dbReference type="CDD" id="cd00806">
    <property type="entry name" value="TrpRS_core"/>
    <property type="match status" value="1"/>
</dbReference>
<dbReference type="EC" id="6.1.1.2" evidence="8"/>
<dbReference type="OrthoDB" id="9801042at2"/>
<keyword evidence="5 8" id="KW-0648">Protein biosynthesis</keyword>
<comment type="similarity">
    <text evidence="1 8 9">Belongs to the class-I aminoacyl-tRNA synthetase family.</text>
</comment>
<dbReference type="GO" id="GO:0005524">
    <property type="term" value="F:ATP binding"/>
    <property type="evidence" value="ECO:0007669"/>
    <property type="project" value="UniProtKB-UniRule"/>
</dbReference>
<dbReference type="GO" id="GO:0006436">
    <property type="term" value="P:tryptophanyl-tRNA aminoacylation"/>
    <property type="evidence" value="ECO:0007669"/>
    <property type="project" value="UniProtKB-UniRule"/>
</dbReference>
<feature type="binding site" evidence="8">
    <location>
        <begin position="204"/>
        <end position="208"/>
    </location>
    <ligand>
        <name>ATP</name>
        <dbReference type="ChEBI" id="CHEBI:30616"/>
    </ligand>
</feature>
<evidence type="ECO:0000256" key="8">
    <source>
        <dbReference type="HAMAP-Rule" id="MF_00140"/>
    </source>
</evidence>
<dbReference type="InterPro" id="IPR050203">
    <property type="entry name" value="Trp-tRNA_synthetase"/>
</dbReference>
<organism evidence="10 11">
    <name type="scientific">Spiroplasma chrysopicola DF-1</name>
    <dbReference type="NCBI Taxonomy" id="1276227"/>
    <lineage>
        <taxon>Bacteria</taxon>
        <taxon>Bacillati</taxon>
        <taxon>Mycoplasmatota</taxon>
        <taxon>Mollicutes</taxon>
        <taxon>Entomoplasmatales</taxon>
        <taxon>Spiroplasmataceae</taxon>
        <taxon>Spiroplasma</taxon>
    </lineage>
</organism>
<dbReference type="SUPFAM" id="SSF52374">
    <property type="entry name" value="Nucleotidylyl transferase"/>
    <property type="match status" value="1"/>
</dbReference>
<comment type="subcellular location">
    <subcellularLocation>
        <location evidence="8">Cytoplasm</location>
    </subcellularLocation>
</comment>
<evidence type="ECO:0000256" key="7">
    <source>
        <dbReference type="ARBA" id="ARBA00049929"/>
    </source>
</evidence>
<evidence type="ECO:0000313" key="10">
    <source>
        <dbReference type="EMBL" id="AGM25329.1"/>
    </source>
</evidence>
<dbReference type="Gene3D" id="1.10.240.10">
    <property type="entry name" value="Tyrosyl-Transfer RNA Synthetase"/>
    <property type="match status" value="1"/>
</dbReference>
<dbReference type="InterPro" id="IPR014729">
    <property type="entry name" value="Rossmann-like_a/b/a_fold"/>
</dbReference>
<evidence type="ECO:0000256" key="4">
    <source>
        <dbReference type="ARBA" id="ARBA00022840"/>
    </source>
</evidence>
<dbReference type="PRINTS" id="PR01039">
    <property type="entry name" value="TRNASYNTHTRP"/>
</dbReference>
<keyword evidence="2 8" id="KW-0436">Ligase</keyword>
<accession>R4UBN8</accession>
<feature type="binding site" evidence="8">
    <location>
        <begin position="22"/>
        <end position="23"/>
    </location>
    <ligand>
        <name>ATP</name>
        <dbReference type="ChEBI" id="CHEBI:30616"/>
    </ligand>
</feature>
<evidence type="ECO:0000256" key="6">
    <source>
        <dbReference type="ARBA" id="ARBA00023146"/>
    </source>
</evidence>
<dbReference type="HAMAP" id="MF_00140_B">
    <property type="entry name" value="Trp_tRNA_synth_B"/>
    <property type="match status" value="1"/>
</dbReference>
<keyword evidence="11" id="KW-1185">Reference proteome</keyword>
<proteinExistence type="inferred from homology"/>
<dbReference type="InterPro" id="IPR002305">
    <property type="entry name" value="aa-tRNA-synth_Ic"/>
</dbReference>
<evidence type="ECO:0000256" key="2">
    <source>
        <dbReference type="ARBA" id="ARBA00022598"/>
    </source>
</evidence>
<evidence type="ECO:0000313" key="11">
    <source>
        <dbReference type="Proteomes" id="UP000013964"/>
    </source>
</evidence>
<dbReference type="eggNOG" id="COG0180">
    <property type="taxonomic scope" value="Bacteria"/>
</dbReference>
<comment type="function">
    <text evidence="8">Catalyzes the attachment of tryptophan to tRNA(Trp).</text>
</comment>
<feature type="short sequence motif" description="'HIGH' region" evidence="8">
    <location>
        <begin position="15"/>
        <end position="23"/>
    </location>
</feature>
<feature type="binding site" evidence="8">
    <location>
        <begin position="155"/>
        <end position="157"/>
    </location>
    <ligand>
        <name>ATP</name>
        <dbReference type="ChEBI" id="CHEBI:30616"/>
    </ligand>
</feature>
<feature type="binding site" evidence="8">
    <location>
        <position position="143"/>
    </location>
    <ligand>
        <name>L-tryptophan</name>
        <dbReference type="ChEBI" id="CHEBI:57912"/>
    </ligand>
</feature>
<sequence>MEQKQHPTIVSGITATGNLTLGNYIGAIKNFINLQEDNNLIIFVANLHAITIPISKEDLRKNIKSMVALYYACGLDPVKSTIFIQSDVLEHTLLGHILLCNTTVGELSRMTQYKDKANKMKAENGTEFIPTGLLTYPALMAADILLYDADLVPVGLDQKQHIELTRNLAERMNNKYQTNLFKIPDGFIPPIGNKIMDLQDPTKKMSKSSNNPKSFIALLDSPNEIIKKIKSAVTDSEGKIYFDPEKKPGISNLLVIYSALKNIPIQSAVDELKDYDYGQFKTIVAQTIIETLNPLQAKYHELINSPAIDDLITTGAQKAREIASRKIIKVNNAIGLNYKRK</sequence>
<comment type="subunit">
    <text evidence="8">Homodimer.</text>
</comment>
<dbReference type="InterPro" id="IPR002306">
    <property type="entry name" value="Trp-tRNA-ligase"/>
</dbReference>
<keyword evidence="3 8" id="KW-0547">Nucleotide-binding</keyword>
<evidence type="ECO:0000256" key="1">
    <source>
        <dbReference type="ARBA" id="ARBA00005594"/>
    </source>
</evidence>
<name>R4UBN8_9MOLU</name>
<dbReference type="RefSeq" id="WP_016339152.1">
    <property type="nucleotide sequence ID" value="NC_021280.1"/>
</dbReference>
<dbReference type="PANTHER" id="PTHR43766:SF1">
    <property type="entry name" value="TRYPTOPHAN--TRNA LIGASE, MITOCHONDRIAL"/>
    <property type="match status" value="1"/>
</dbReference>
<keyword evidence="8" id="KW-0963">Cytoplasm</keyword>
<keyword evidence="6 8" id="KW-0030">Aminoacyl-tRNA synthetase</keyword>
<dbReference type="GO" id="GO:0005829">
    <property type="term" value="C:cytosol"/>
    <property type="evidence" value="ECO:0007669"/>
    <property type="project" value="TreeGrafter"/>
</dbReference>